<evidence type="ECO:0000256" key="5">
    <source>
        <dbReference type="ARBA" id="ARBA00022692"/>
    </source>
</evidence>
<dbReference type="PROSITE" id="PS00023">
    <property type="entry name" value="FN2_1"/>
    <property type="match status" value="1"/>
</dbReference>
<keyword evidence="4" id="KW-0254">Endocytosis</keyword>
<dbReference type="InterPro" id="IPR013806">
    <property type="entry name" value="Kringle-like"/>
</dbReference>
<dbReference type="GO" id="GO:0016020">
    <property type="term" value="C:membrane"/>
    <property type="evidence" value="ECO:0007669"/>
    <property type="project" value="UniProtKB-SubCell"/>
</dbReference>
<dbReference type="FunFam" id="2.10.10.10:FF:000001">
    <property type="entry name" value="Fibronectin 1a isoform 1"/>
    <property type="match status" value="1"/>
</dbReference>
<dbReference type="PANTHER" id="PTHR22803">
    <property type="entry name" value="MANNOSE, PHOSPHOLIPASE, LECTIN RECEPTOR RELATED"/>
    <property type="match status" value="1"/>
</dbReference>
<dbReference type="Pfam" id="PF00059">
    <property type="entry name" value="Lectin_C"/>
    <property type="match status" value="7"/>
</dbReference>
<evidence type="ECO:0000256" key="7">
    <source>
        <dbReference type="ARBA" id="ARBA00022734"/>
    </source>
</evidence>
<dbReference type="Gene3D" id="2.80.10.50">
    <property type="match status" value="1"/>
</dbReference>
<evidence type="ECO:0000256" key="15">
    <source>
        <dbReference type="ARBA" id="ARBA00023180"/>
    </source>
</evidence>
<dbReference type="SUPFAM" id="SSF50370">
    <property type="entry name" value="Ricin B-like lectins"/>
    <property type="match status" value="1"/>
</dbReference>
<feature type="domain" description="C-type lectin" evidence="22">
    <location>
        <begin position="247"/>
        <end position="363"/>
    </location>
</feature>
<dbReference type="Pfam" id="PF00040">
    <property type="entry name" value="fn2"/>
    <property type="match status" value="1"/>
</dbReference>
<dbReference type="PRINTS" id="PR00013">
    <property type="entry name" value="FNTYPEII"/>
</dbReference>
<dbReference type="FunFam" id="3.10.100.10:FF:000033">
    <property type="entry name" value="Mannose receptor C type 2"/>
    <property type="match status" value="1"/>
</dbReference>
<dbReference type="InterPro" id="IPR035992">
    <property type="entry name" value="Ricin_B-like_lectins"/>
</dbReference>
<feature type="compositionally biased region" description="Low complexity" evidence="19">
    <location>
        <begin position="789"/>
        <end position="801"/>
    </location>
</feature>
<feature type="domain" description="C-type lectin" evidence="22">
    <location>
        <begin position="392"/>
        <end position="508"/>
    </location>
</feature>
<dbReference type="PROSITE" id="PS00615">
    <property type="entry name" value="C_TYPE_LECTIN_1"/>
    <property type="match status" value="3"/>
</dbReference>
<evidence type="ECO:0000256" key="1">
    <source>
        <dbReference type="ARBA" id="ARBA00004167"/>
    </source>
</evidence>
<feature type="transmembrane region" description="Helical" evidence="20">
    <location>
        <begin position="1337"/>
        <end position="1360"/>
    </location>
</feature>
<feature type="domain" description="C-type lectin" evidence="22">
    <location>
        <begin position="531"/>
        <end position="638"/>
    </location>
</feature>
<dbReference type="FunFam" id="3.10.100.10:FF:000018">
    <property type="entry name" value="Mannose receptor, C type 2"/>
    <property type="match status" value="1"/>
</dbReference>
<evidence type="ECO:0000256" key="3">
    <source>
        <dbReference type="ARBA" id="ARBA00022553"/>
    </source>
</evidence>
<dbReference type="FunFam" id="3.10.100.10:FF:000029">
    <property type="entry name" value="Mannose receptor C type 2"/>
    <property type="match status" value="1"/>
</dbReference>
<dbReference type="PROSITE" id="PS50231">
    <property type="entry name" value="RICIN_B_LECTIN"/>
    <property type="match status" value="1"/>
</dbReference>
<dbReference type="PROSITE" id="PS51092">
    <property type="entry name" value="FN2_2"/>
    <property type="match status" value="1"/>
</dbReference>
<feature type="region of interest" description="Disordered" evidence="19">
    <location>
        <begin position="1031"/>
        <end position="1050"/>
    </location>
</feature>
<dbReference type="SMART" id="SM00034">
    <property type="entry name" value="CLECT"/>
    <property type="match status" value="7"/>
</dbReference>
<evidence type="ECO:0000256" key="2">
    <source>
        <dbReference type="ARBA" id="ARBA00022499"/>
    </source>
</evidence>
<feature type="domain" description="Fibronectin type-II" evidence="23">
    <location>
        <begin position="185"/>
        <end position="233"/>
    </location>
</feature>
<feature type="domain" description="C-type lectin" evidence="22">
    <location>
        <begin position="1055"/>
        <end position="1161"/>
    </location>
</feature>
<protein>
    <recommendedName>
        <fullName evidence="16">C-type mannose receptor 2</fullName>
    </recommendedName>
    <alternativeName>
        <fullName evidence="17">Macrophage mannose receptor 2</fullName>
    </alternativeName>
</protein>
<dbReference type="FunFam" id="3.10.100.10:FF:000020">
    <property type="entry name" value="Mannose receptor C type 2"/>
    <property type="match status" value="1"/>
</dbReference>
<accession>A0A673VU98</accession>
<evidence type="ECO:0000256" key="14">
    <source>
        <dbReference type="ARBA" id="ARBA00023170"/>
    </source>
</evidence>
<evidence type="ECO:0000259" key="23">
    <source>
        <dbReference type="PROSITE" id="PS51092"/>
    </source>
</evidence>
<reference evidence="24 25" key="1">
    <citation type="submission" date="2019-05" db="EMBL/GenBank/DDBJ databases">
        <title>A Chromosome-scale Meerkat (S. suricatta) Genome Assembly.</title>
        <authorList>
            <person name="Dudchenko O."/>
            <person name="Lieberman Aiden E."/>
            <person name="Tung J."/>
            <person name="Barreiro L.B."/>
            <person name="Clutton-Brock T.H."/>
        </authorList>
    </citation>
    <scope>NUCLEOTIDE SEQUENCE [LARGE SCALE GENOMIC DNA]</scope>
</reference>
<dbReference type="InterPro" id="IPR016187">
    <property type="entry name" value="CTDL_fold"/>
</dbReference>
<evidence type="ECO:0000256" key="19">
    <source>
        <dbReference type="SAM" id="MobiDB-lite"/>
    </source>
</evidence>
<feature type="disulfide bond" evidence="18">
    <location>
        <begin position="204"/>
        <end position="231"/>
    </location>
</feature>
<evidence type="ECO:0000256" key="9">
    <source>
        <dbReference type="ARBA" id="ARBA00022837"/>
    </source>
</evidence>
<evidence type="ECO:0000259" key="22">
    <source>
        <dbReference type="PROSITE" id="PS50041"/>
    </source>
</evidence>
<feature type="signal peptide" evidence="21">
    <location>
        <begin position="1"/>
        <end position="31"/>
    </location>
</feature>
<dbReference type="SUPFAM" id="SSF56436">
    <property type="entry name" value="C-type lectin-like"/>
    <property type="match status" value="7"/>
</dbReference>
<evidence type="ECO:0000256" key="17">
    <source>
        <dbReference type="ARBA" id="ARBA00082299"/>
    </source>
</evidence>
<proteinExistence type="predicted"/>
<keyword evidence="2" id="KW-1017">Isopeptide bond</keyword>
<dbReference type="SUPFAM" id="SSF57440">
    <property type="entry name" value="Kringle-like"/>
    <property type="match status" value="1"/>
</dbReference>
<evidence type="ECO:0000313" key="25">
    <source>
        <dbReference type="Proteomes" id="UP000472268"/>
    </source>
</evidence>
<keyword evidence="12 20" id="KW-0472">Membrane</keyword>
<evidence type="ECO:0000256" key="8">
    <source>
        <dbReference type="ARBA" id="ARBA00022737"/>
    </source>
</evidence>
<dbReference type="InterPro" id="IPR050111">
    <property type="entry name" value="C-type_lectin/snaclec_domain"/>
</dbReference>
<evidence type="ECO:0000256" key="13">
    <source>
        <dbReference type="ARBA" id="ARBA00023157"/>
    </source>
</evidence>
<evidence type="ECO:0000256" key="18">
    <source>
        <dbReference type="PROSITE-ProRule" id="PRU00479"/>
    </source>
</evidence>
<keyword evidence="7" id="KW-0430">Lectin</keyword>
<keyword evidence="10" id="KW-0832">Ubl conjugation</keyword>
<dbReference type="SMART" id="SM00458">
    <property type="entry name" value="RICIN"/>
    <property type="match status" value="1"/>
</dbReference>
<dbReference type="FunFam" id="2.80.10.50:FF:000035">
    <property type="entry name" value="Mannose receptor C type 2"/>
    <property type="match status" value="1"/>
</dbReference>
<reference evidence="24" key="2">
    <citation type="submission" date="2025-08" db="UniProtKB">
        <authorList>
            <consortium name="Ensembl"/>
        </authorList>
    </citation>
    <scope>IDENTIFICATION</scope>
</reference>
<dbReference type="GO" id="GO:0006897">
    <property type="term" value="P:endocytosis"/>
    <property type="evidence" value="ECO:0007669"/>
    <property type="project" value="UniProtKB-KW"/>
</dbReference>
<keyword evidence="13 18" id="KW-1015">Disulfide bond</keyword>
<dbReference type="CDD" id="cd23408">
    <property type="entry name" value="beta-trefoil_Ricin_MRC2"/>
    <property type="match status" value="1"/>
</dbReference>
<dbReference type="InterPro" id="IPR018378">
    <property type="entry name" value="C-type_lectin_CS"/>
</dbReference>
<keyword evidence="3" id="KW-0597">Phosphoprotein</keyword>
<dbReference type="InterPro" id="IPR000562">
    <property type="entry name" value="FN_type2_dom"/>
</dbReference>
<keyword evidence="6 21" id="KW-0732">Signal</keyword>
<dbReference type="InterPro" id="IPR001304">
    <property type="entry name" value="C-type_lectin-like"/>
</dbReference>
<evidence type="ECO:0000256" key="11">
    <source>
        <dbReference type="ARBA" id="ARBA00022989"/>
    </source>
</evidence>
<feature type="domain" description="C-type lectin" evidence="22">
    <location>
        <begin position="902"/>
        <end position="1024"/>
    </location>
</feature>
<dbReference type="PROSITE" id="PS50041">
    <property type="entry name" value="C_TYPE_LECTIN_2"/>
    <property type="match status" value="7"/>
</dbReference>
<feature type="region of interest" description="Disordered" evidence="19">
    <location>
        <begin position="1373"/>
        <end position="1403"/>
    </location>
</feature>
<dbReference type="InterPro" id="IPR000772">
    <property type="entry name" value="Ricin_B_lectin"/>
</dbReference>
<evidence type="ECO:0000256" key="21">
    <source>
        <dbReference type="SAM" id="SignalP"/>
    </source>
</evidence>
<reference evidence="24" key="3">
    <citation type="submission" date="2025-09" db="UniProtKB">
        <authorList>
            <consortium name="Ensembl"/>
        </authorList>
    </citation>
    <scope>IDENTIFICATION</scope>
</reference>
<dbReference type="Pfam" id="PF24562">
    <property type="entry name" value="CysR_MRC2_N"/>
    <property type="match status" value="1"/>
</dbReference>
<keyword evidence="11 20" id="KW-1133">Transmembrane helix</keyword>
<feature type="domain" description="C-type lectin" evidence="22">
    <location>
        <begin position="1196"/>
        <end position="1307"/>
    </location>
</feature>
<dbReference type="CDD" id="cd03590">
    <property type="entry name" value="CLECT_DC-SIGN_like"/>
    <property type="match status" value="1"/>
</dbReference>
<organism evidence="24 25">
    <name type="scientific">Suricata suricatta</name>
    <name type="common">Meerkat</name>
    <dbReference type="NCBI Taxonomy" id="37032"/>
    <lineage>
        <taxon>Eukaryota</taxon>
        <taxon>Metazoa</taxon>
        <taxon>Chordata</taxon>
        <taxon>Craniata</taxon>
        <taxon>Vertebrata</taxon>
        <taxon>Euteleostomi</taxon>
        <taxon>Mammalia</taxon>
        <taxon>Eutheria</taxon>
        <taxon>Laurasiatheria</taxon>
        <taxon>Carnivora</taxon>
        <taxon>Feliformia</taxon>
        <taxon>Herpestidae</taxon>
        <taxon>Suricata</taxon>
    </lineage>
</organism>
<keyword evidence="9" id="KW-0106">Calcium</keyword>
<keyword evidence="15" id="KW-0325">Glycoprotein</keyword>
<evidence type="ECO:0000256" key="20">
    <source>
        <dbReference type="SAM" id="Phobius"/>
    </source>
</evidence>
<gene>
    <name evidence="24" type="primary">MRC2</name>
</gene>
<keyword evidence="14" id="KW-0675">Receptor</keyword>
<evidence type="ECO:0000256" key="4">
    <source>
        <dbReference type="ARBA" id="ARBA00022583"/>
    </source>
</evidence>
<dbReference type="Proteomes" id="UP000472268">
    <property type="component" value="Chromosome 17"/>
</dbReference>
<dbReference type="InterPro" id="IPR036943">
    <property type="entry name" value="FN_type2_sf"/>
</dbReference>
<feature type="chain" id="PRO_5025661590" description="C-type mannose receptor 2" evidence="21">
    <location>
        <begin position="32"/>
        <end position="1403"/>
    </location>
</feature>
<feature type="region of interest" description="Disordered" evidence="19">
    <location>
        <begin position="773"/>
        <end position="823"/>
    </location>
</feature>
<feature type="domain" description="C-type lectin" evidence="22">
    <location>
        <begin position="681"/>
        <end position="874"/>
    </location>
</feature>
<dbReference type="Gene3D" id="3.10.100.10">
    <property type="entry name" value="Mannose-Binding Protein A, subunit A"/>
    <property type="match status" value="7"/>
</dbReference>
<sequence>MGPRRAVPAPWSRHLLRCVLLLGGLHIGLLGAPGDAAAAALPEPNVFLVFSHGLQGCLEAQGGQVRVSPACNASLPAQRWKWVSRNRLFNLGAMQCLGTGWPGTNTTASLGMYECDREALNLRWHCRTLGDQLSLLLGGRTGNTSKAGGPERGDQTRSGQWRIYGSDEDLCARPYYEVYTIQGNSHGKPCTIPFKYDNQWFHSCTSTGREDGHLWCATTQDYGKDERWGFCPIKSNDCETFWDKDQLTDSCYQFNFQSTLSWREAWASCEQQGADLLSITEIHEQTYINGLLTGYSSTLWIGLNDLDTSGGWQWSDNSPLKYLNWESDQPDNPSEENCGVIRTESSGGWQNRDCSIALPYVCKKKPNATAERPPPDVWANVKVECEPSWQPFQGHCYRLQAEKRSWQESKKACLRGGGDLLSIHSMAELEFITKQIKQEVEELWIGLNDLKLQMNFEWSDGSLVSFTHWHPFEPNNFRDSLEDCVTIWGPEGRWNDSPCNQSLPSICKKAGQLSQGAAEEDHGCRKGWTWHSPSCYWLGEDQVSYSEARRLCTDHGSQLVTITNRFEQAFVSSLIYNWEGEYFWTALQDLNSTGSFRWLSGDEVMYTHWNRDQPGYSRGGCVALATGSAMGLWEVKNCTVFRARYICRQSLGTPVTPELPGPDPTPSLTGSCPQGWGSDPKLRHCYKVFSSERLQDKKSWVQAQRACQDLGAQLLSLASYEEEHFVANMLNKIFGESEPEIHEQNWFWIGLNRRDPGAGQSWRWSDGLGAQTCGSPTSAHKAGGSGCVSRRPSTSSSSTTPRGHRRSASARGSRPSWPPYTARPSWTSWGTTCRSSPGARSSTGGSACTLQRVMGVSEDWGDQRCLTALPYICKRSNSTGEPQPPDLPPTALGGCPSGWDQFLNKCFRIQGQDPQDRVKWSEAQFSCEQQEAQLVTIANPLEQAFITASLPNVTFDLWIGLHASQRDFQWVEQEPLLYTNWAPGEPSGPSPAPSGNIPTSCAVVLHSPSAPFTGRWDDRSCTEETHGFICQKGTDPSLSPSPAASPPAPGTELSYLNGTFRLLQKPLSWHDALLLCESRNASLARVPDPYTQAFLTQASRGLRTPLWIGLASEEGSRRYSWVSEEPLSYVSWQDGEPQQPGGCAYVDVGGAWRTTSCDTKLQGAVCGRNGGPPPPRRISYQGSCPQGLADSAWIPFREHCYSFHMELLLGHKEALQRCQRAGGAVLSILDEMENVFVWEHLQSSEGQSRGAWLGMNFNPKGGTLVWHDNTAVNYSNWGPPGLGPSMLSHNSCYWIQSSSGLWRPGACTNITMGVVCKLPRAEESSFSPSAALPENPAALVVVLMAVLLLLALLTAALILYRRRRSAERGTFEGARYSRSASGPGEATEKNILVSDMEMNEQQE</sequence>
<keyword evidence="5 20" id="KW-0812">Transmembrane</keyword>
<dbReference type="FunFam" id="3.10.100.10:FF:000019">
    <property type="entry name" value="Mannose receptor C type 2"/>
    <property type="match status" value="1"/>
</dbReference>
<dbReference type="CDD" id="cd00062">
    <property type="entry name" value="FN2"/>
    <property type="match status" value="1"/>
</dbReference>
<keyword evidence="8" id="KW-0677">Repeat</keyword>
<dbReference type="Gene3D" id="2.10.10.10">
    <property type="entry name" value="Fibronectin, type II, collagen-binding"/>
    <property type="match status" value="1"/>
</dbReference>
<dbReference type="CDD" id="cd00037">
    <property type="entry name" value="CLECT"/>
    <property type="match status" value="6"/>
</dbReference>
<dbReference type="GO" id="GO:0030246">
    <property type="term" value="F:carbohydrate binding"/>
    <property type="evidence" value="ECO:0007669"/>
    <property type="project" value="UniProtKB-KW"/>
</dbReference>
<evidence type="ECO:0000256" key="16">
    <source>
        <dbReference type="ARBA" id="ARBA00070538"/>
    </source>
</evidence>
<dbReference type="InterPro" id="IPR033989">
    <property type="entry name" value="CD209-like_CTLD"/>
</dbReference>
<comment type="subcellular location">
    <subcellularLocation>
        <location evidence="1">Membrane</location>
        <topology evidence="1">Single-pass membrane protein</topology>
    </subcellularLocation>
</comment>
<evidence type="ECO:0000256" key="6">
    <source>
        <dbReference type="ARBA" id="ARBA00022729"/>
    </source>
</evidence>
<feature type="disulfide bond" evidence="18">
    <location>
        <begin position="190"/>
        <end position="216"/>
    </location>
</feature>
<keyword evidence="25" id="KW-1185">Reference proteome</keyword>
<evidence type="ECO:0000256" key="10">
    <source>
        <dbReference type="ARBA" id="ARBA00022843"/>
    </source>
</evidence>
<dbReference type="Ensembl" id="ENSSSUT00005041990.1">
    <property type="protein sequence ID" value="ENSSSUP00005036880.1"/>
    <property type="gene ID" value="ENSSSUG00005023572.1"/>
</dbReference>
<dbReference type="FunFam" id="3.10.100.10:FF:000035">
    <property type="entry name" value="C-type mannose receptor 2"/>
    <property type="match status" value="1"/>
</dbReference>
<dbReference type="InterPro" id="IPR016186">
    <property type="entry name" value="C-type_lectin-like/link_sf"/>
</dbReference>
<evidence type="ECO:0000256" key="12">
    <source>
        <dbReference type="ARBA" id="ARBA00023136"/>
    </source>
</evidence>
<evidence type="ECO:0000313" key="24">
    <source>
        <dbReference type="Ensembl" id="ENSSSUP00005036880.1"/>
    </source>
</evidence>
<dbReference type="SMART" id="SM00059">
    <property type="entry name" value="FN2"/>
    <property type="match status" value="1"/>
</dbReference>
<name>A0A673VU98_SURSU</name>